<organism evidence="2 3">
    <name type="scientific">Salinibacter ruber (strain M8)</name>
    <dbReference type="NCBI Taxonomy" id="761659"/>
    <lineage>
        <taxon>Bacteria</taxon>
        <taxon>Pseudomonadati</taxon>
        <taxon>Rhodothermota</taxon>
        <taxon>Rhodothermia</taxon>
        <taxon>Rhodothermales</taxon>
        <taxon>Salinibacteraceae</taxon>
        <taxon>Salinibacter</taxon>
    </lineage>
</organism>
<protein>
    <submittedName>
        <fullName evidence="2">Uncharacterized protein</fullName>
    </submittedName>
</protein>
<dbReference type="KEGG" id="srm:SRM_01224"/>
<reference evidence="3" key="2">
    <citation type="submission" date="2010-04" db="EMBL/GenBank/DDBJ databases">
        <title>Genome sequence of Salinibacter ruber M8.</title>
        <authorList>
            <consortium name="Genoscope"/>
        </authorList>
    </citation>
    <scope>NUCLEOTIDE SEQUENCE [LARGE SCALE GENOMIC DNA]</scope>
    <source>
        <strain evidence="3">M8</strain>
    </source>
</reference>
<evidence type="ECO:0000313" key="2">
    <source>
        <dbReference type="EMBL" id="CBH24145.1"/>
    </source>
</evidence>
<dbReference type="AlphaFoldDB" id="D5H7Z0"/>
<evidence type="ECO:0000256" key="1">
    <source>
        <dbReference type="SAM" id="Phobius"/>
    </source>
</evidence>
<gene>
    <name evidence="2" type="ordered locus">SRM_01224</name>
</gene>
<keyword evidence="1" id="KW-0812">Transmembrane</keyword>
<evidence type="ECO:0000313" key="3">
    <source>
        <dbReference type="Proteomes" id="UP000000933"/>
    </source>
</evidence>
<reference evidence="2 3" key="1">
    <citation type="journal article" date="2010" name="ISME J.">
        <title>Fine-scale evolution: genomic, phenotypic and ecological differentiation in two coexisting Salinibacter ruber strains.</title>
        <authorList>
            <person name="Pena A."/>
            <person name="Teeling H."/>
            <person name="Huerta-Cepas J."/>
            <person name="Santos F."/>
            <person name="Yarza P."/>
            <person name="Brito-Echeverria J."/>
            <person name="Lucio M."/>
            <person name="Schmitt-Kopplin P."/>
            <person name="Meseguer I."/>
            <person name="Schenowitz C."/>
            <person name="Dossat C."/>
            <person name="Barbe V."/>
            <person name="Dopazo J."/>
            <person name="Rossello-Mora R."/>
            <person name="Schuler M."/>
            <person name="Glockner F.O."/>
            <person name="Amann R."/>
            <person name="Gabaldon T."/>
            <person name="Anton J."/>
        </authorList>
    </citation>
    <scope>NUCLEOTIDE SEQUENCE [LARGE SCALE GENOMIC DNA]</scope>
    <source>
        <strain evidence="2 3">M8</strain>
    </source>
</reference>
<proteinExistence type="predicted"/>
<feature type="transmembrane region" description="Helical" evidence="1">
    <location>
        <begin position="191"/>
        <end position="209"/>
    </location>
</feature>
<sequence>MPTFARRRSGIFVVVPKDAAGPDVRRGWTAGGTLNRSAPHEKRPPLFHLQPVSHPVVDPVPGEQVLTTPPATDMALPLEVLADLQLAVDGEDIDIRGTGDRIVVDLSSLRAGRRLLASGPFASAQRARTTGRVHEALDIAGLTVEVRLRGDPVARLGAEAQPGTIGRLLNLDGIEVRPTQPLRAVLRRRPVLTAAVVIGLVAGLGWWLFRRGDT</sequence>
<dbReference type="Proteomes" id="UP000000933">
    <property type="component" value="Chromosome"/>
</dbReference>
<dbReference type="EMBL" id="FP565814">
    <property type="protein sequence ID" value="CBH24145.1"/>
    <property type="molecule type" value="Genomic_DNA"/>
</dbReference>
<keyword evidence="1" id="KW-1133">Transmembrane helix</keyword>
<name>D5H7Z0_SALRM</name>
<keyword evidence="1" id="KW-0472">Membrane</keyword>
<accession>D5H7Z0</accession>
<dbReference type="HOGENOM" id="CLU_1288129_0_0_10"/>